<dbReference type="GO" id="GO:0035591">
    <property type="term" value="F:signaling adaptor activity"/>
    <property type="evidence" value="ECO:0007669"/>
    <property type="project" value="TreeGrafter"/>
</dbReference>
<dbReference type="GO" id="GO:0005737">
    <property type="term" value="C:cytoplasm"/>
    <property type="evidence" value="ECO:0007669"/>
    <property type="project" value="TreeGrafter"/>
</dbReference>
<evidence type="ECO:0000256" key="4">
    <source>
        <dbReference type="SAM" id="MobiDB-lite"/>
    </source>
</evidence>
<evidence type="ECO:0000256" key="3">
    <source>
        <dbReference type="SAM" id="Coils"/>
    </source>
</evidence>
<feature type="region of interest" description="Disordered" evidence="4">
    <location>
        <begin position="1138"/>
        <end position="1165"/>
    </location>
</feature>
<feature type="compositionally biased region" description="Polar residues" evidence="4">
    <location>
        <begin position="1323"/>
        <end position="1349"/>
    </location>
</feature>
<dbReference type="Gene3D" id="3.30.505.10">
    <property type="entry name" value="SH2 domain"/>
    <property type="match status" value="1"/>
</dbReference>
<dbReference type="InParanoid" id="A0A2P6MM64"/>
<feature type="compositionally biased region" description="Acidic residues" evidence="4">
    <location>
        <begin position="49"/>
        <end position="65"/>
    </location>
</feature>
<feature type="region of interest" description="Disordered" evidence="4">
    <location>
        <begin position="629"/>
        <end position="670"/>
    </location>
</feature>
<evidence type="ECO:0000313" key="6">
    <source>
        <dbReference type="EMBL" id="PRP72798.1"/>
    </source>
</evidence>
<sequence length="1660" mass="192432">MTSKEATTAVRKPTLPLMSFGNGNANFNRGFLGLGGGVNKNGPKRNFMDDAELSSEDEIEDDEDKSEMQKRLETAIKEKDKAERKTQEEIAASKEAKQNADREKEALQEKLRELEDQIRSHKTDAEEKDAEIARLRQDTEVMSASMDKHLNQVSRLEEEIAVLETRVAVMSVQILEKAEENQHLVVQVKTGSVPGSPLISRSNSGELRRINLVPFDSDVPKSPAKSAIESSPRITSELGGLKRMMNNELEEVKAQEAAAKRQLEREKFAREEAQQRIKFLEVQVKLKGGEREKIEQLEKTEQELNMSIKELTLEKERIASNHQAELEEKIRLLAKVTDLEGKLARAIEETEMLEHVDMSSPRGTPPLTKKMSKKRLKSVAEEQNTHIDSLVKENAGLSERVKVLTADLEAASELTKALTYVRTKMSADLSDMEQKVSSIDEDRQEMKKKLVVEGSSRARLERHIEAIKSIQVVDETYRDKVLEILEGEEQPLTEITMLTPSLRSVGGRRRSDPLSEVLSEDDSITQDNDSVFNDDATTHSSLRIHLERNMKINRDLFQLVEKEVSTTMMDHESALENTLNQHREEMVQLNLKIEEWIEEGRRLEEEKMESERQVETLKQKLRDVEEQLQEKQREEEKREEEEDTEERLKSALAESEKLKRQLEETERTHEDSLKILEEEWMEKEKEYRRDVEQMREKLDLCGSQNRETETQLEDKKAEVDRLQRDREHVQEQLRQSETRESEVRERYQRTEEECRQVSSRLEEAEFKLNLMLKEESTEAIASPSVTKFEVETFEEKIRQKEEELDRLREENRLQLSTEEEMKREKRRVEETLERVQREGEERQKESQREKEEREKMWRDEMEEKERQNRVSLSELNERLMEGGEREKIMQDLQRELNELRHLESNEREARETSERQIFTLKEEIEYLKEKLEETEDQASASGNLLMELTEEDIESLEMELRRAREWEEEMKRRHEKSVKIAEDASTRANNLHVELEALRVEKLNVQNMTEKMEEMRRKYHQDIEELNLRLSEKDTEDTEKQIHQAMQEAAQRDAEELIHLRRETELLSRAGQQSELEVERLNQLVSSLTARVTKAEAQPNIPNYILDEVKSLESQLEKTEKKNMQLERKLMQMSSNAIHEKKTPASPVKSVPSSPSRSDASIENQLLTKQRKELQARLKSSEDEIEISRMHSSTLQSQLDHEMTSSKKATQQLQRSLKKVQTLEERAKEAEGVIERLTRELASVHEANLRDQEMSSEKSQFSLSVREQLEEISMEISQWETTTAVPTQQILHLKDQIYQLSGYLSQPPTTTATRGSPKKLAQGSPTSRNNSPLHQNTTPLYPNTLPSSISHDRKPLGLRVTELEAEVRQWKTKALRLQNVMGESNNSYLREVGLREAEIERLSAQVEEVKRTKREMERRHTMDVQHLERKLSLGRIERRGDEGSGSVEVGENSEKPSFPWSRFQVKIGVIAEGVHGHPFPFLTKSHAFRTNPNRTETTHTEANTQTTRSMVASERKTQSEGSVFSPLRPTERKSQSEGSISFKPRPTPELDALPWFHGYVKSTAVVHRLLDGHQDGTWLIRRSSTVENGLAISVVFQGKINHFRILYMKDSTGADPVFVLSAKKRHYYSSLEELVESCSRKNILSNSTSTLCRLTAPLVK</sequence>
<gene>
    <name evidence="6" type="ORF">PROFUN_07698</name>
</gene>
<feature type="compositionally biased region" description="Basic and acidic residues" evidence="4">
    <location>
        <begin position="706"/>
        <end position="749"/>
    </location>
</feature>
<keyword evidence="1 2" id="KW-0727">SH2 domain</keyword>
<dbReference type="Proteomes" id="UP000241769">
    <property type="component" value="Unassembled WGS sequence"/>
</dbReference>
<feature type="compositionally biased region" description="Basic and acidic residues" evidence="4">
    <location>
        <begin position="66"/>
        <end position="106"/>
    </location>
</feature>
<feature type="compositionally biased region" description="Basic and acidic residues" evidence="4">
    <location>
        <begin position="1178"/>
        <end position="1189"/>
    </location>
</feature>
<dbReference type="STRING" id="1890364.A0A2P6MM64"/>
<dbReference type="EMBL" id="MDYQ01000812">
    <property type="protein sequence ID" value="PRP72798.1"/>
    <property type="molecule type" value="Genomic_DNA"/>
</dbReference>
<feature type="region of interest" description="Disordered" evidence="4">
    <location>
        <begin position="701"/>
        <end position="749"/>
    </location>
</feature>
<organism evidence="6 7">
    <name type="scientific">Planoprotostelium fungivorum</name>
    <dbReference type="NCBI Taxonomy" id="1890364"/>
    <lineage>
        <taxon>Eukaryota</taxon>
        <taxon>Amoebozoa</taxon>
        <taxon>Evosea</taxon>
        <taxon>Variosea</taxon>
        <taxon>Cavosteliida</taxon>
        <taxon>Cavosteliaceae</taxon>
        <taxon>Planoprotostelium</taxon>
    </lineage>
</organism>
<feature type="region of interest" description="Disordered" evidence="4">
    <location>
        <begin position="1"/>
        <end position="21"/>
    </location>
</feature>
<evidence type="ECO:0000313" key="7">
    <source>
        <dbReference type="Proteomes" id="UP000241769"/>
    </source>
</evidence>
<dbReference type="InterPro" id="IPR000980">
    <property type="entry name" value="SH2"/>
</dbReference>
<comment type="caution">
    <text evidence="6">The sequence shown here is derived from an EMBL/GenBank/DDBJ whole genome shotgun (WGS) entry which is preliminary data.</text>
</comment>
<dbReference type="InterPro" id="IPR051184">
    <property type="entry name" value="Tyrosine-phos_adapter"/>
</dbReference>
<feature type="compositionally biased region" description="Basic and acidic residues" evidence="4">
    <location>
        <begin position="646"/>
        <end position="670"/>
    </location>
</feature>
<evidence type="ECO:0000256" key="1">
    <source>
        <dbReference type="ARBA" id="ARBA00022999"/>
    </source>
</evidence>
<dbReference type="InterPro" id="IPR036860">
    <property type="entry name" value="SH2_dom_sf"/>
</dbReference>
<feature type="compositionally biased region" description="Basic and acidic residues" evidence="4">
    <location>
        <begin position="819"/>
        <end position="868"/>
    </location>
</feature>
<dbReference type="SMART" id="SM00252">
    <property type="entry name" value="SH2"/>
    <property type="match status" value="1"/>
</dbReference>
<keyword evidence="7" id="KW-1185">Reference proteome</keyword>
<evidence type="ECO:0000259" key="5">
    <source>
        <dbReference type="PROSITE" id="PS50001"/>
    </source>
</evidence>
<feature type="region of interest" description="Disordered" evidence="4">
    <location>
        <begin position="37"/>
        <end position="106"/>
    </location>
</feature>
<proteinExistence type="predicted"/>
<dbReference type="SUPFAM" id="SSF55550">
    <property type="entry name" value="SH2 domain"/>
    <property type="match status" value="1"/>
</dbReference>
<feature type="compositionally biased region" description="Basic and acidic residues" evidence="4">
    <location>
        <begin position="800"/>
        <end position="812"/>
    </location>
</feature>
<dbReference type="PROSITE" id="PS50001">
    <property type="entry name" value="SH2"/>
    <property type="match status" value="1"/>
</dbReference>
<dbReference type="CDD" id="cd00173">
    <property type="entry name" value="SH2"/>
    <property type="match status" value="1"/>
</dbReference>
<protein>
    <recommendedName>
        <fullName evidence="5">SH2 domain-containing protein</fullName>
    </recommendedName>
</protein>
<feature type="region of interest" description="Disordered" evidence="4">
    <location>
        <begin position="1489"/>
        <end position="1544"/>
    </location>
</feature>
<dbReference type="Pfam" id="PF00017">
    <property type="entry name" value="SH2"/>
    <property type="match status" value="1"/>
</dbReference>
<feature type="compositionally biased region" description="Low complexity" evidence="4">
    <location>
        <begin position="1144"/>
        <end position="1161"/>
    </location>
</feature>
<dbReference type="PANTHER" id="PTHR19969:SF5">
    <property type="entry name" value="CRK-LIKE PROTEIN"/>
    <property type="match status" value="1"/>
</dbReference>
<feature type="domain" description="SH2" evidence="5">
    <location>
        <begin position="1555"/>
        <end position="1658"/>
    </location>
</feature>
<feature type="region of interest" description="Disordered" evidence="4">
    <location>
        <begin position="504"/>
        <end position="532"/>
    </location>
</feature>
<feature type="region of interest" description="Disordered" evidence="4">
    <location>
        <begin position="800"/>
        <end position="869"/>
    </location>
</feature>
<feature type="region of interest" description="Disordered" evidence="4">
    <location>
        <begin position="1307"/>
        <end position="1352"/>
    </location>
</feature>
<feature type="coiled-coil region" evidence="3">
    <location>
        <begin position="1360"/>
        <end position="1419"/>
    </location>
</feature>
<reference evidence="6 7" key="1">
    <citation type="journal article" date="2018" name="Genome Biol. Evol.">
        <title>Multiple Roots of Fruiting Body Formation in Amoebozoa.</title>
        <authorList>
            <person name="Hillmann F."/>
            <person name="Forbes G."/>
            <person name="Novohradska S."/>
            <person name="Ferling I."/>
            <person name="Riege K."/>
            <person name="Groth M."/>
            <person name="Westermann M."/>
            <person name="Marz M."/>
            <person name="Spaller T."/>
            <person name="Winckler T."/>
            <person name="Schaap P."/>
            <person name="Glockner G."/>
        </authorList>
    </citation>
    <scope>NUCLEOTIDE SEQUENCE [LARGE SCALE GENOMIC DNA]</scope>
    <source>
        <strain evidence="6 7">Jena</strain>
    </source>
</reference>
<feature type="coiled-coil region" evidence="3">
    <location>
        <begin position="242"/>
        <end position="349"/>
    </location>
</feature>
<dbReference type="PANTHER" id="PTHR19969">
    <property type="entry name" value="SH2-SH3 ADAPTOR PROTEIN-RELATED"/>
    <property type="match status" value="1"/>
</dbReference>
<accession>A0A2P6MM64</accession>
<keyword evidence="3" id="KW-0175">Coiled coil</keyword>
<dbReference type="GO" id="GO:0030971">
    <property type="term" value="F:receptor tyrosine kinase binding"/>
    <property type="evidence" value="ECO:0007669"/>
    <property type="project" value="TreeGrafter"/>
</dbReference>
<evidence type="ECO:0000256" key="2">
    <source>
        <dbReference type="PROSITE-ProRule" id="PRU00191"/>
    </source>
</evidence>
<dbReference type="GO" id="GO:0016477">
    <property type="term" value="P:cell migration"/>
    <property type="evidence" value="ECO:0007669"/>
    <property type="project" value="TreeGrafter"/>
</dbReference>
<dbReference type="GO" id="GO:0007167">
    <property type="term" value="P:enzyme-linked receptor protein signaling pathway"/>
    <property type="evidence" value="ECO:0007669"/>
    <property type="project" value="TreeGrafter"/>
</dbReference>
<feature type="region of interest" description="Disordered" evidence="4">
    <location>
        <begin position="1178"/>
        <end position="1210"/>
    </location>
</feature>
<name>A0A2P6MM64_9EUKA</name>